<keyword evidence="3" id="KW-1185">Reference proteome</keyword>
<gene>
    <name evidence="2" type="ORF">MCOR_4129</name>
</gene>
<keyword evidence="1" id="KW-1133">Transmembrane helix</keyword>
<evidence type="ECO:0008006" key="4">
    <source>
        <dbReference type="Google" id="ProtNLM"/>
    </source>
</evidence>
<evidence type="ECO:0000313" key="3">
    <source>
        <dbReference type="Proteomes" id="UP000507470"/>
    </source>
</evidence>
<name>A0A6J8A7E1_MYTCO</name>
<accession>A0A6J8A7E1</accession>
<dbReference type="OrthoDB" id="6144158at2759"/>
<protein>
    <recommendedName>
        <fullName evidence="4">MEGF10_11</fullName>
    </recommendedName>
</protein>
<organism evidence="2 3">
    <name type="scientific">Mytilus coruscus</name>
    <name type="common">Sea mussel</name>
    <dbReference type="NCBI Taxonomy" id="42192"/>
    <lineage>
        <taxon>Eukaryota</taxon>
        <taxon>Metazoa</taxon>
        <taxon>Spiralia</taxon>
        <taxon>Lophotrochozoa</taxon>
        <taxon>Mollusca</taxon>
        <taxon>Bivalvia</taxon>
        <taxon>Autobranchia</taxon>
        <taxon>Pteriomorphia</taxon>
        <taxon>Mytilida</taxon>
        <taxon>Mytiloidea</taxon>
        <taxon>Mytilidae</taxon>
        <taxon>Mytilinae</taxon>
        <taxon>Mytilus</taxon>
    </lineage>
</organism>
<dbReference type="Proteomes" id="UP000507470">
    <property type="component" value="Unassembled WGS sequence"/>
</dbReference>
<evidence type="ECO:0000256" key="1">
    <source>
        <dbReference type="SAM" id="Phobius"/>
    </source>
</evidence>
<proteinExistence type="predicted"/>
<keyword evidence="1" id="KW-0812">Transmembrane</keyword>
<dbReference type="AlphaFoldDB" id="A0A6J8A7E1"/>
<keyword evidence="1" id="KW-0472">Membrane</keyword>
<evidence type="ECO:0000313" key="2">
    <source>
        <dbReference type="EMBL" id="CAC5362338.1"/>
    </source>
</evidence>
<reference evidence="2 3" key="1">
    <citation type="submission" date="2020-06" db="EMBL/GenBank/DDBJ databases">
        <authorList>
            <person name="Li R."/>
            <person name="Bekaert M."/>
        </authorList>
    </citation>
    <scope>NUCLEOTIDE SEQUENCE [LARGE SCALE GENOMIC DNA]</scope>
    <source>
        <strain evidence="3">wild</strain>
    </source>
</reference>
<dbReference type="EMBL" id="CACVKT020000740">
    <property type="protein sequence ID" value="CAC5362338.1"/>
    <property type="molecule type" value="Genomic_DNA"/>
</dbReference>
<sequence length="301" mass="34365">MGVVVAIFMNCIVSFLSQTIFSSAVVTNITYETSLDITKGPCKTKTGEWHCCAMYHLRNGLCEECPKGTYRFIDDGPECKKCLKSFYGRFCVHRCKCKNDDCDPVEGTCKCERDHVECNQEDQYQHGEHAHSHGHDRINPAAIIVPILLVLSLAVSTVCWIRLYKRFVLQHGESDRTRQLEDPTTMSCLLHYINKLRVLFKSASIAVDLEHHSEEGNDEGQYCDIRESAMIRPLNSRTLSLDLGDDIIGHNYNHLKLKIERKVPDVYFNNGNIYTKVNNSHSGKQNTVTLPNYDRMELDLN</sequence>
<feature type="transmembrane region" description="Helical" evidence="1">
    <location>
        <begin position="141"/>
        <end position="161"/>
    </location>
</feature>